<sequence>MLLGPIQTARPIIALAKNSRQSVGKTIVATIATLLSLFILPPLYNFSQTNRRTANFGRESDSSGSDFESSTALNLVLPLSCLLLLFILQKAAITLGEREQLKTSQQALLKQMHGLRAAYDKATEGTGGLPTSGSQAKQPSADADSSSSRLATLEQENADLQERLQGALKSQRTAEANVEAFKTQSKGLENEHQRVQRSENSSRPAHR</sequence>
<evidence type="ECO:0000256" key="1">
    <source>
        <dbReference type="SAM" id="MobiDB-lite"/>
    </source>
</evidence>
<evidence type="ECO:0000256" key="2">
    <source>
        <dbReference type="SAM" id="Phobius"/>
    </source>
</evidence>
<dbReference type="Proteomes" id="UP001465755">
    <property type="component" value="Unassembled WGS sequence"/>
</dbReference>
<reference evidence="3 4" key="1">
    <citation type="journal article" date="2024" name="Nat. Commun.">
        <title>Phylogenomics reveals the evolutionary origins of lichenization in chlorophyte algae.</title>
        <authorList>
            <person name="Puginier C."/>
            <person name="Libourel C."/>
            <person name="Otte J."/>
            <person name="Skaloud P."/>
            <person name="Haon M."/>
            <person name="Grisel S."/>
            <person name="Petersen M."/>
            <person name="Berrin J.G."/>
            <person name="Delaux P.M."/>
            <person name="Dal Grande F."/>
            <person name="Keller J."/>
        </authorList>
    </citation>
    <scope>NUCLEOTIDE SEQUENCE [LARGE SCALE GENOMIC DNA]</scope>
    <source>
        <strain evidence="3 4">SAG 2036</strain>
    </source>
</reference>
<keyword evidence="2" id="KW-0472">Membrane</keyword>
<feature type="transmembrane region" description="Helical" evidence="2">
    <location>
        <begin position="27"/>
        <end position="47"/>
    </location>
</feature>
<gene>
    <name evidence="3" type="ORF">WJX73_007790</name>
</gene>
<keyword evidence="2" id="KW-0812">Transmembrane</keyword>
<dbReference type="Gene3D" id="1.20.5.110">
    <property type="match status" value="1"/>
</dbReference>
<evidence type="ECO:0000313" key="4">
    <source>
        <dbReference type="Proteomes" id="UP001465755"/>
    </source>
</evidence>
<proteinExistence type="predicted"/>
<evidence type="ECO:0000313" key="3">
    <source>
        <dbReference type="EMBL" id="KAK9809442.1"/>
    </source>
</evidence>
<accession>A0AAW1PN69</accession>
<dbReference type="EMBL" id="JALJOQ010000020">
    <property type="protein sequence ID" value="KAK9809442.1"/>
    <property type="molecule type" value="Genomic_DNA"/>
</dbReference>
<keyword evidence="4" id="KW-1185">Reference proteome</keyword>
<feature type="compositionally biased region" description="Basic and acidic residues" evidence="1">
    <location>
        <begin position="188"/>
        <end position="197"/>
    </location>
</feature>
<feature type="region of interest" description="Disordered" evidence="1">
    <location>
        <begin position="122"/>
        <end position="207"/>
    </location>
</feature>
<protein>
    <recommendedName>
        <fullName evidence="5">Endoplasmic reticulum transmembrane protein</fullName>
    </recommendedName>
</protein>
<evidence type="ECO:0008006" key="5">
    <source>
        <dbReference type="Google" id="ProtNLM"/>
    </source>
</evidence>
<keyword evidence="2" id="KW-1133">Transmembrane helix</keyword>
<comment type="caution">
    <text evidence="3">The sequence shown here is derived from an EMBL/GenBank/DDBJ whole genome shotgun (WGS) entry which is preliminary data.</text>
</comment>
<name>A0AAW1PN69_9CHLO</name>
<dbReference type="AlphaFoldDB" id="A0AAW1PN69"/>
<organism evidence="3 4">
    <name type="scientific">Symbiochloris irregularis</name>
    <dbReference type="NCBI Taxonomy" id="706552"/>
    <lineage>
        <taxon>Eukaryota</taxon>
        <taxon>Viridiplantae</taxon>
        <taxon>Chlorophyta</taxon>
        <taxon>core chlorophytes</taxon>
        <taxon>Trebouxiophyceae</taxon>
        <taxon>Trebouxiales</taxon>
        <taxon>Trebouxiaceae</taxon>
        <taxon>Symbiochloris</taxon>
    </lineage>
</organism>
<feature type="compositionally biased region" description="Polar residues" evidence="1">
    <location>
        <begin position="198"/>
        <end position="207"/>
    </location>
</feature>
<feature type="transmembrane region" description="Helical" evidence="2">
    <location>
        <begin position="67"/>
        <end position="88"/>
    </location>
</feature>